<dbReference type="Proteomes" id="UP000196053">
    <property type="component" value="Chromosome I"/>
</dbReference>
<keyword evidence="3 6" id="KW-1133">Transmembrane helix</keyword>
<evidence type="ECO:0000256" key="6">
    <source>
        <dbReference type="SAM" id="Phobius"/>
    </source>
</evidence>
<evidence type="ECO:0000313" key="8">
    <source>
        <dbReference type="Proteomes" id="UP000196053"/>
    </source>
</evidence>
<proteinExistence type="inferred from homology"/>
<evidence type="ECO:0000256" key="4">
    <source>
        <dbReference type="ARBA" id="ARBA00023136"/>
    </source>
</evidence>
<evidence type="ECO:0000256" key="1">
    <source>
        <dbReference type="ARBA" id="ARBA00004141"/>
    </source>
</evidence>
<sequence>MQQKSGPKALTDYILNLSKDKEGKSQLKLIVQGILAGAYIAIGAIGYFKLAATIADPGLAAFFGALVFPMGIIAILQLQTELFTSGCLIITSFYAGNTRLYKILKILAIVLLGNLMGAVFISVLTNTSGIFDEKIMGLVFEKALIKIHMPLGQLLVSSILCNIIVCTAICMAYSCRDEIAKIVVLWLAITVFVLSGTEHVVANMYYLFTAYFAGADISLLEILYNLSVSALGNFVGGGIIVAGANYITFKS</sequence>
<protein>
    <submittedName>
        <fullName evidence="7">Putative membrane protein</fullName>
    </submittedName>
</protein>
<dbReference type="Pfam" id="PF01226">
    <property type="entry name" value="Form_Nir_trans"/>
    <property type="match status" value="1"/>
</dbReference>
<dbReference type="PANTHER" id="PTHR30520">
    <property type="entry name" value="FORMATE TRANSPORTER-RELATED"/>
    <property type="match status" value="1"/>
</dbReference>
<feature type="transmembrane region" description="Helical" evidence="6">
    <location>
        <begin position="106"/>
        <end position="131"/>
    </location>
</feature>
<dbReference type="GO" id="GO:0005886">
    <property type="term" value="C:plasma membrane"/>
    <property type="evidence" value="ECO:0007669"/>
    <property type="project" value="TreeGrafter"/>
</dbReference>
<dbReference type="AlphaFoldDB" id="A0A0K8J7I4"/>
<dbReference type="KEGG" id="hsd:SD1D_2085"/>
<name>A0A0K8J7I4_9FIRM</name>
<dbReference type="InterPro" id="IPR000292">
    <property type="entry name" value="For/NO2_transpt"/>
</dbReference>
<feature type="transmembrane region" description="Helical" evidence="6">
    <location>
        <begin position="182"/>
        <end position="202"/>
    </location>
</feature>
<reference evidence="8" key="1">
    <citation type="submission" date="2015-09" db="EMBL/GenBank/DDBJ databases">
        <authorList>
            <person name="Wibberg D."/>
        </authorList>
    </citation>
    <scope>NUCLEOTIDE SEQUENCE [LARGE SCALE GENOMIC DNA]</scope>
    <source>
        <strain evidence="8">SD1D</strain>
    </source>
</reference>
<evidence type="ECO:0000313" key="7">
    <source>
        <dbReference type="EMBL" id="CUH93621.1"/>
    </source>
</evidence>
<feature type="transmembrane region" description="Helical" evidence="6">
    <location>
        <begin position="151"/>
        <end position="175"/>
    </location>
</feature>
<comment type="similarity">
    <text evidence="5">Belongs to the FNT transporter (TC 1.A.16) family.</text>
</comment>
<evidence type="ECO:0000256" key="2">
    <source>
        <dbReference type="ARBA" id="ARBA00022692"/>
    </source>
</evidence>
<dbReference type="PANTHER" id="PTHR30520:SF6">
    <property type="entry name" value="FORMATE_NITRATE FAMILY TRANSPORTER (EUROFUNG)"/>
    <property type="match status" value="1"/>
</dbReference>
<gene>
    <name evidence="7" type="ORF">SD1D_2085</name>
</gene>
<dbReference type="Gene3D" id="1.20.1080.10">
    <property type="entry name" value="Glycerol uptake facilitator protein"/>
    <property type="match status" value="1"/>
</dbReference>
<keyword evidence="4 6" id="KW-0472">Membrane</keyword>
<evidence type="ECO:0000256" key="3">
    <source>
        <dbReference type="ARBA" id="ARBA00022989"/>
    </source>
</evidence>
<feature type="transmembrane region" description="Helical" evidence="6">
    <location>
        <begin position="29"/>
        <end position="48"/>
    </location>
</feature>
<keyword evidence="2 6" id="KW-0812">Transmembrane</keyword>
<accession>A0A0K8J7I4</accession>
<comment type="subcellular location">
    <subcellularLocation>
        <location evidence="1">Membrane</location>
        <topology evidence="1">Multi-pass membrane protein</topology>
    </subcellularLocation>
</comment>
<dbReference type="InterPro" id="IPR023271">
    <property type="entry name" value="Aquaporin-like"/>
</dbReference>
<feature type="transmembrane region" description="Helical" evidence="6">
    <location>
        <begin position="222"/>
        <end position="247"/>
    </location>
</feature>
<dbReference type="GO" id="GO:0015499">
    <property type="term" value="F:formate transmembrane transporter activity"/>
    <property type="evidence" value="ECO:0007669"/>
    <property type="project" value="TreeGrafter"/>
</dbReference>
<keyword evidence="8" id="KW-1185">Reference proteome</keyword>
<organism evidence="7 8">
    <name type="scientific">Herbinix luporum</name>
    <dbReference type="NCBI Taxonomy" id="1679721"/>
    <lineage>
        <taxon>Bacteria</taxon>
        <taxon>Bacillati</taxon>
        <taxon>Bacillota</taxon>
        <taxon>Clostridia</taxon>
        <taxon>Lachnospirales</taxon>
        <taxon>Lachnospiraceae</taxon>
        <taxon>Herbinix</taxon>
    </lineage>
</organism>
<dbReference type="OrthoDB" id="9786493at2"/>
<evidence type="ECO:0000256" key="5">
    <source>
        <dbReference type="ARBA" id="ARBA00049660"/>
    </source>
</evidence>
<dbReference type="EMBL" id="LN879430">
    <property type="protein sequence ID" value="CUH93621.1"/>
    <property type="molecule type" value="Genomic_DNA"/>
</dbReference>
<feature type="transmembrane region" description="Helical" evidence="6">
    <location>
        <begin position="54"/>
        <end position="76"/>
    </location>
</feature>
<dbReference type="RefSeq" id="WP_058258854.1">
    <property type="nucleotide sequence ID" value="NZ_DUPS01000032.1"/>
</dbReference>